<dbReference type="Proteomes" id="UP000034164">
    <property type="component" value="Unassembled WGS sequence"/>
</dbReference>
<proteinExistence type="predicted"/>
<dbReference type="EMBL" id="LCZI01000572">
    <property type="protein sequence ID" value="KKZ65783.1"/>
    <property type="molecule type" value="Genomic_DNA"/>
</dbReference>
<organism evidence="1 2">
    <name type="scientific">[Emmonsia] crescens</name>
    <dbReference type="NCBI Taxonomy" id="73230"/>
    <lineage>
        <taxon>Eukaryota</taxon>
        <taxon>Fungi</taxon>
        <taxon>Dikarya</taxon>
        <taxon>Ascomycota</taxon>
        <taxon>Pezizomycotina</taxon>
        <taxon>Eurotiomycetes</taxon>
        <taxon>Eurotiomycetidae</taxon>
        <taxon>Onygenales</taxon>
        <taxon>Ajellomycetaceae</taxon>
        <taxon>Emergomyces</taxon>
    </lineage>
</organism>
<dbReference type="AlphaFoldDB" id="A0A0G2I5R3"/>
<dbReference type="SUPFAM" id="SSF48403">
    <property type="entry name" value="Ankyrin repeat"/>
    <property type="match status" value="1"/>
</dbReference>
<reference evidence="2" key="1">
    <citation type="journal article" date="2015" name="PLoS Genet.">
        <title>The dynamic genome and transcriptome of the human fungal pathogen Blastomyces and close relative Emmonsia.</title>
        <authorList>
            <person name="Munoz J.F."/>
            <person name="Gauthier G.M."/>
            <person name="Desjardins C.A."/>
            <person name="Gallo J.E."/>
            <person name="Holder J."/>
            <person name="Sullivan T.D."/>
            <person name="Marty A.J."/>
            <person name="Carmen J.C."/>
            <person name="Chen Z."/>
            <person name="Ding L."/>
            <person name="Gujja S."/>
            <person name="Magrini V."/>
            <person name="Misas E."/>
            <person name="Mitreva M."/>
            <person name="Priest M."/>
            <person name="Saif S."/>
            <person name="Whiston E.A."/>
            <person name="Young S."/>
            <person name="Zeng Q."/>
            <person name="Goldman W.E."/>
            <person name="Mardis E.R."/>
            <person name="Taylor J.W."/>
            <person name="McEwen J.G."/>
            <person name="Clay O.K."/>
            <person name="Klein B.S."/>
            <person name="Cuomo C.A."/>
        </authorList>
    </citation>
    <scope>NUCLEOTIDE SEQUENCE [LARGE SCALE GENOMIC DNA]</scope>
    <source>
        <strain evidence="2">UAMH 3008</strain>
    </source>
</reference>
<dbReference type="VEuPathDB" id="FungiDB:EMCG_08409"/>
<sequence>MPSFKEVCRNALAVTVILSFEHSKVMEPLIEILLNAGIDPTYRKAATDGTALEHAIHHPSPTILQMLIKAGADLSDQGVEGKTALHYAVEFSHDKIPYLLHGGGQNRRAGQSRVYSLGSGKGIGMRSRARSLNGMISFIYSKFI</sequence>
<dbReference type="Pfam" id="PF12796">
    <property type="entry name" value="Ank_2"/>
    <property type="match status" value="1"/>
</dbReference>
<gene>
    <name evidence="1" type="ORF">EMCG_08409</name>
</gene>
<protein>
    <submittedName>
        <fullName evidence="1">Uncharacterized protein</fullName>
    </submittedName>
</protein>
<evidence type="ECO:0000313" key="1">
    <source>
        <dbReference type="EMBL" id="KKZ65783.1"/>
    </source>
</evidence>
<dbReference type="OrthoDB" id="366390at2759"/>
<dbReference type="Gene3D" id="1.25.40.20">
    <property type="entry name" value="Ankyrin repeat-containing domain"/>
    <property type="match status" value="1"/>
</dbReference>
<dbReference type="InterPro" id="IPR036770">
    <property type="entry name" value="Ankyrin_rpt-contain_sf"/>
</dbReference>
<accession>A0A0G2I5R3</accession>
<evidence type="ECO:0000313" key="2">
    <source>
        <dbReference type="Proteomes" id="UP000034164"/>
    </source>
</evidence>
<comment type="caution">
    <text evidence="1">The sequence shown here is derived from an EMBL/GenBank/DDBJ whole genome shotgun (WGS) entry which is preliminary data.</text>
</comment>
<name>A0A0G2I5R3_9EURO</name>
<dbReference type="InterPro" id="IPR002110">
    <property type="entry name" value="Ankyrin_rpt"/>
</dbReference>